<dbReference type="EMBL" id="HG793143">
    <property type="protein sequence ID" value="CRL23846.1"/>
    <property type="molecule type" value="Genomic_DNA"/>
</dbReference>
<sequence length="123" mass="13630">MNSTGGAPLFFGIHLGPNQYLRRSSRIAARQAIEAGAWSTCGEPSQFASSHTNQVPRHASFRCDGSSCDCCSQTVSQCIEMLRMVHISVDDALKLPEDECKDLICHILQASKEWTCDLERQQN</sequence>
<organism evidence="1 2">
    <name type="scientific">Penicillium camemberti (strain FM 013)</name>
    <dbReference type="NCBI Taxonomy" id="1429867"/>
    <lineage>
        <taxon>Eukaryota</taxon>
        <taxon>Fungi</taxon>
        <taxon>Dikarya</taxon>
        <taxon>Ascomycota</taxon>
        <taxon>Pezizomycotina</taxon>
        <taxon>Eurotiomycetes</taxon>
        <taxon>Eurotiomycetidae</taxon>
        <taxon>Eurotiales</taxon>
        <taxon>Aspergillaceae</taxon>
        <taxon>Penicillium</taxon>
    </lineage>
</organism>
<name>A0A0G4PC14_PENC3</name>
<dbReference type="Proteomes" id="UP000053732">
    <property type="component" value="Unassembled WGS sequence"/>
</dbReference>
<dbReference type="AlphaFoldDB" id="A0A0G4PC14"/>
<evidence type="ECO:0000313" key="2">
    <source>
        <dbReference type="Proteomes" id="UP000053732"/>
    </source>
</evidence>
<keyword evidence="2" id="KW-1185">Reference proteome</keyword>
<protein>
    <submittedName>
        <fullName evidence="1">Str. FM013</fullName>
    </submittedName>
</protein>
<gene>
    <name evidence="1" type="ORF">PCAMFM013_S010g000284</name>
</gene>
<proteinExistence type="predicted"/>
<accession>A0A0G4PC14</accession>
<reference evidence="1 2" key="1">
    <citation type="journal article" date="2014" name="Nat. Commun.">
        <title>Multiple recent horizontal transfers of a large genomic region in cheese making fungi.</title>
        <authorList>
            <person name="Cheeseman K."/>
            <person name="Ropars J."/>
            <person name="Renault P."/>
            <person name="Dupont J."/>
            <person name="Gouzy J."/>
            <person name="Branca A."/>
            <person name="Abraham A.L."/>
            <person name="Ceppi M."/>
            <person name="Conseiller E."/>
            <person name="Debuchy R."/>
            <person name="Malagnac F."/>
            <person name="Goarin A."/>
            <person name="Silar P."/>
            <person name="Lacoste S."/>
            <person name="Sallet E."/>
            <person name="Bensimon A."/>
            <person name="Giraud T."/>
            <person name="Brygoo Y."/>
        </authorList>
    </citation>
    <scope>NUCLEOTIDE SEQUENCE [LARGE SCALE GENOMIC DNA]</scope>
    <source>
        <strain evidence="2">FM 013</strain>
    </source>
</reference>
<evidence type="ECO:0000313" key="1">
    <source>
        <dbReference type="EMBL" id="CRL23846.1"/>
    </source>
</evidence>